<accession>A0ABV6U1Z7</accession>
<protein>
    <submittedName>
        <fullName evidence="3">Uncharacterized protein</fullName>
    </submittedName>
</protein>
<dbReference type="Proteomes" id="UP001589870">
    <property type="component" value="Unassembled WGS sequence"/>
</dbReference>
<sequence>MHRKSSRLALALCASTLAAGGVALLSGPAFAATSGWEDCAEVAESSYSASEIALPLSAASQLSEVSTVSMPVISQQVISQPVVAQPVLAQRVISQPVIAQPVLSEPMSVSVSFQPEFSSPRYFQSERFVSEPISFQYRSARFSSELLPSRFERGEQSPLGAQEQVEAEASQAKSRIQHHANVAKARINREVRKSERRITGETQRSESRMAEASWLSDCC</sequence>
<evidence type="ECO:0000256" key="1">
    <source>
        <dbReference type="SAM" id="MobiDB-lite"/>
    </source>
</evidence>
<feature type="region of interest" description="Disordered" evidence="1">
    <location>
        <begin position="187"/>
        <end position="219"/>
    </location>
</feature>
<evidence type="ECO:0000313" key="4">
    <source>
        <dbReference type="Proteomes" id="UP001589870"/>
    </source>
</evidence>
<organism evidence="3 4">
    <name type="scientific">Sphaerimonospora cavernae</name>
    <dbReference type="NCBI Taxonomy" id="1740611"/>
    <lineage>
        <taxon>Bacteria</taxon>
        <taxon>Bacillati</taxon>
        <taxon>Actinomycetota</taxon>
        <taxon>Actinomycetes</taxon>
        <taxon>Streptosporangiales</taxon>
        <taxon>Streptosporangiaceae</taxon>
        <taxon>Sphaerimonospora</taxon>
    </lineage>
</organism>
<name>A0ABV6U1Z7_9ACTN</name>
<feature type="chain" id="PRO_5045574752" evidence="2">
    <location>
        <begin position="32"/>
        <end position="219"/>
    </location>
</feature>
<keyword evidence="4" id="KW-1185">Reference proteome</keyword>
<evidence type="ECO:0000256" key="2">
    <source>
        <dbReference type="SAM" id="SignalP"/>
    </source>
</evidence>
<feature type="compositionally biased region" description="Basic and acidic residues" evidence="1">
    <location>
        <begin position="187"/>
        <end position="209"/>
    </location>
</feature>
<evidence type="ECO:0000313" key="3">
    <source>
        <dbReference type="EMBL" id="MFC0862049.1"/>
    </source>
</evidence>
<dbReference type="EMBL" id="JBHMQT010000009">
    <property type="protein sequence ID" value="MFC0862049.1"/>
    <property type="molecule type" value="Genomic_DNA"/>
</dbReference>
<dbReference type="RefSeq" id="WP_394300261.1">
    <property type="nucleotide sequence ID" value="NZ_JBHMQT010000009.1"/>
</dbReference>
<gene>
    <name evidence="3" type="ORF">ACFHYQ_07050</name>
</gene>
<reference evidence="3 4" key="1">
    <citation type="submission" date="2024-09" db="EMBL/GenBank/DDBJ databases">
        <authorList>
            <person name="Sun Q."/>
            <person name="Mori K."/>
        </authorList>
    </citation>
    <scope>NUCLEOTIDE SEQUENCE [LARGE SCALE GENOMIC DNA]</scope>
    <source>
        <strain evidence="3 4">TBRC 1851</strain>
    </source>
</reference>
<comment type="caution">
    <text evidence="3">The sequence shown here is derived from an EMBL/GenBank/DDBJ whole genome shotgun (WGS) entry which is preliminary data.</text>
</comment>
<keyword evidence="2" id="KW-0732">Signal</keyword>
<feature type="signal peptide" evidence="2">
    <location>
        <begin position="1"/>
        <end position="31"/>
    </location>
</feature>
<proteinExistence type="predicted"/>